<reference evidence="1 2" key="1">
    <citation type="submission" date="2023-11" db="EMBL/GenBank/DDBJ databases">
        <authorList>
            <person name="Hedman E."/>
            <person name="Englund M."/>
            <person name="Stromberg M."/>
            <person name="Nyberg Akerstrom W."/>
            <person name="Nylinder S."/>
            <person name="Jareborg N."/>
            <person name="Kallberg Y."/>
            <person name="Kronander E."/>
        </authorList>
    </citation>
    <scope>NUCLEOTIDE SEQUENCE [LARGE SCALE GENOMIC DNA]</scope>
</reference>
<evidence type="ECO:0000313" key="1">
    <source>
        <dbReference type="EMBL" id="CAK1599495.1"/>
    </source>
</evidence>
<evidence type="ECO:0000313" key="2">
    <source>
        <dbReference type="Proteomes" id="UP001314205"/>
    </source>
</evidence>
<proteinExistence type="predicted"/>
<dbReference type="EMBL" id="CAVLGL010000115">
    <property type="protein sequence ID" value="CAK1599495.1"/>
    <property type="molecule type" value="Genomic_DNA"/>
</dbReference>
<protein>
    <submittedName>
        <fullName evidence="1">Uncharacterized protein</fullName>
    </submittedName>
</protein>
<organism evidence="1 2">
    <name type="scientific">Parnassius mnemosyne</name>
    <name type="common">clouded apollo</name>
    <dbReference type="NCBI Taxonomy" id="213953"/>
    <lineage>
        <taxon>Eukaryota</taxon>
        <taxon>Metazoa</taxon>
        <taxon>Ecdysozoa</taxon>
        <taxon>Arthropoda</taxon>
        <taxon>Hexapoda</taxon>
        <taxon>Insecta</taxon>
        <taxon>Pterygota</taxon>
        <taxon>Neoptera</taxon>
        <taxon>Endopterygota</taxon>
        <taxon>Lepidoptera</taxon>
        <taxon>Glossata</taxon>
        <taxon>Ditrysia</taxon>
        <taxon>Papilionoidea</taxon>
        <taxon>Papilionidae</taxon>
        <taxon>Parnassiinae</taxon>
        <taxon>Parnassini</taxon>
        <taxon>Parnassius</taxon>
        <taxon>Driopa</taxon>
    </lineage>
</organism>
<keyword evidence="2" id="KW-1185">Reference proteome</keyword>
<name>A0AAV1LVR0_9NEOP</name>
<sequence>MKRVRFDTPTRSLQQVTMNDFDCQSPRPFVDKKLITTVPDIKCNNTKVLQFSNDPLQKYECANGSPYPIINKTCVELEESKWLPSNELELSLLDSCKQISKNVGYSESNQPKGLKTTKEESRINCYDAKANSRVLSSVENINPNPPNVLSKHEDFFLQRQHLHKISEQSIPPLNSQFKNMSLDKENNPLIAKTELMKLSFPKPLPKSSSDNVNVGKCLDSTISNYCKCHHCIRATVNSMPCNVKSADIQISSKTNIMPVYHNHTCLSQHVSNNCNHCECHVPVCKNIYNKCLCDTDHMLVTYKNTVDKKNWALEKYEESKGSDTLDIEKQRNAKEKREPTVADLFKIIKLQNEQLQLLQEKVDKFISGGKLEMQKHSLTQHVAVDTVNKEDHKISIGVMTSFEMVRTSTIINKEIVKQSNEAQIQCNRSQISIREVVQPVNANFLDGITPFAQNNSIEVNRNSSVTENNNLPQHASESWQKENVNEDKTYNEQSLYNVQVDNATTPLMSPDQSMYLDVRDYSDSDSEYEDQSNVGWTYYNKVMTHVNGMLHDSDMPSSASALYRNTRQKCMQMKIDKTNVSVIKRVKFGDEPIGTTPPHNIMAASTDTSLKMNQLAAKYLKNGSLTAHQASPKPATTVVPIDMSFGTRNYMEKHQLLQGLAVKSKPEPTFEMPRFLDITTLKQQPKLL</sequence>
<accession>A0AAV1LVR0</accession>
<dbReference type="AlphaFoldDB" id="A0AAV1LVR0"/>
<comment type="caution">
    <text evidence="1">The sequence shown here is derived from an EMBL/GenBank/DDBJ whole genome shotgun (WGS) entry which is preliminary data.</text>
</comment>
<gene>
    <name evidence="1" type="ORF">PARMNEM_LOCUS18371</name>
</gene>
<dbReference type="Proteomes" id="UP001314205">
    <property type="component" value="Unassembled WGS sequence"/>
</dbReference>